<dbReference type="CDD" id="cd11475">
    <property type="entry name" value="SLC5sbd_PutP"/>
    <property type="match status" value="1"/>
</dbReference>
<comment type="similarity">
    <text evidence="2 13">Belongs to the sodium:solute symporter (SSF) (TC 2.A.21) family.</text>
</comment>
<dbReference type="InterPro" id="IPR018212">
    <property type="entry name" value="Na/solute_symporter_CS"/>
</dbReference>
<keyword evidence="17" id="KW-1185">Reference proteome</keyword>
<evidence type="ECO:0000256" key="6">
    <source>
        <dbReference type="ARBA" id="ARBA00022847"/>
    </source>
</evidence>
<dbReference type="EMBL" id="VFOW01000001">
    <property type="protein sequence ID" value="TQL75799.1"/>
    <property type="molecule type" value="Genomic_DNA"/>
</dbReference>
<feature type="transmembrane region" description="Helical" evidence="14">
    <location>
        <begin position="460"/>
        <end position="479"/>
    </location>
</feature>
<dbReference type="InterPro" id="IPR038377">
    <property type="entry name" value="Na/Glc_symporter_sf"/>
</dbReference>
<evidence type="ECO:0000313" key="16">
    <source>
        <dbReference type="EMBL" id="TQL75799.1"/>
    </source>
</evidence>
<dbReference type="GO" id="GO:0031402">
    <property type="term" value="F:sodium ion binding"/>
    <property type="evidence" value="ECO:0007669"/>
    <property type="project" value="UniProtKB-UniRule"/>
</dbReference>
<feature type="transmembrane region" description="Helical" evidence="14">
    <location>
        <begin position="193"/>
        <end position="216"/>
    </location>
</feature>
<evidence type="ECO:0000256" key="3">
    <source>
        <dbReference type="ARBA" id="ARBA00022448"/>
    </source>
</evidence>
<dbReference type="AlphaFoldDB" id="A0A543AT83"/>
<organism evidence="16 17">
    <name type="scientific">Stackebrandtia endophytica</name>
    <dbReference type="NCBI Taxonomy" id="1496996"/>
    <lineage>
        <taxon>Bacteria</taxon>
        <taxon>Bacillati</taxon>
        <taxon>Actinomycetota</taxon>
        <taxon>Actinomycetes</taxon>
        <taxon>Glycomycetales</taxon>
        <taxon>Glycomycetaceae</taxon>
        <taxon>Stackebrandtia</taxon>
    </lineage>
</organism>
<name>A0A543AT83_9ACTN</name>
<evidence type="ECO:0000256" key="11">
    <source>
        <dbReference type="ARBA" id="ARBA00023201"/>
    </source>
</evidence>
<keyword evidence="4 14" id="KW-1003">Cell membrane</keyword>
<keyword evidence="14" id="KW-0029">Amino-acid transport</keyword>
<evidence type="ECO:0000256" key="2">
    <source>
        <dbReference type="ARBA" id="ARBA00006434"/>
    </source>
</evidence>
<feature type="compositionally biased region" description="Polar residues" evidence="15">
    <location>
        <begin position="489"/>
        <end position="500"/>
    </location>
</feature>
<feature type="transmembrane region" description="Helical" evidence="14">
    <location>
        <begin position="377"/>
        <end position="397"/>
    </location>
</feature>
<keyword evidence="8 14" id="KW-0915">Sodium</keyword>
<feature type="transmembrane region" description="Helical" evidence="14">
    <location>
        <begin position="60"/>
        <end position="89"/>
    </location>
</feature>
<dbReference type="GO" id="GO:0005298">
    <property type="term" value="F:proline:sodium symporter activity"/>
    <property type="evidence" value="ECO:0007669"/>
    <property type="project" value="UniProtKB-UniRule"/>
</dbReference>
<dbReference type="InParanoid" id="A0A543AT83"/>
<dbReference type="NCBIfam" id="TIGR00813">
    <property type="entry name" value="sss"/>
    <property type="match status" value="1"/>
</dbReference>
<dbReference type="Pfam" id="PF00474">
    <property type="entry name" value="SSF"/>
    <property type="match status" value="1"/>
</dbReference>
<protein>
    <recommendedName>
        <fullName evidence="14">Sodium/proline symporter</fullName>
    </recommendedName>
    <alternativeName>
        <fullName evidence="14">Proline permease</fullName>
    </alternativeName>
</protein>
<feature type="transmembrane region" description="Helical" evidence="14">
    <location>
        <begin position="160"/>
        <end position="181"/>
    </location>
</feature>
<evidence type="ECO:0000256" key="13">
    <source>
        <dbReference type="RuleBase" id="RU362091"/>
    </source>
</evidence>
<evidence type="ECO:0000313" key="17">
    <source>
        <dbReference type="Proteomes" id="UP000317043"/>
    </source>
</evidence>
<feature type="region of interest" description="Disordered" evidence="15">
    <location>
        <begin position="489"/>
        <end position="526"/>
    </location>
</feature>
<feature type="transmembrane region" description="Helical" evidence="14">
    <location>
        <begin position="435"/>
        <end position="454"/>
    </location>
</feature>
<dbReference type="InterPro" id="IPR050277">
    <property type="entry name" value="Sodium:Solute_Symporter"/>
</dbReference>
<dbReference type="GO" id="GO:0015824">
    <property type="term" value="P:proline transport"/>
    <property type="evidence" value="ECO:0007669"/>
    <property type="project" value="UniProtKB-UniRule"/>
</dbReference>
<evidence type="ECO:0000256" key="7">
    <source>
        <dbReference type="ARBA" id="ARBA00022989"/>
    </source>
</evidence>
<keyword evidence="7 14" id="KW-1133">Transmembrane helix</keyword>
<feature type="transmembrane region" description="Helical" evidence="14">
    <location>
        <begin position="291"/>
        <end position="310"/>
    </location>
</feature>
<reference evidence="16 17" key="1">
    <citation type="submission" date="2019-06" db="EMBL/GenBank/DDBJ databases">
        <title>Sequencing the genomes of 1000 actinobacteria strains.</title>
        <authorList>
            <person name="Klenk H.-P."/>
        </authorList>
    </citation>
    <scope>NUCLEOTIDE SEQUENCE [LARGE SCALE GENOMIC DNA]</scope>
    <source>
        <strain evidence="16 17">DSM 45928</strain>
    </source>
</reference>
<feature type="transmembrane region" description="Helical" evidence="14">
    <location>
        <begin position="241"/>
        <end position="262"/>
    </location>
</feature>
<dbReference type="GO" id="GO:0015193">
    <property type="term" value="F:L-proline transmembrane transporter activity"/>
    <property type="evidence" value="ECO:0007669"/>
    <property type="project" value="TreeGrafter"/>
</dbReference>
<dbReference type="PANTHER" id="PTHR48086">
    <property type="entry name" value="SODIUM/PROLINE SYMPORTER-RELATED"/>
    <property type="match status" value="1"/>
</dbReference>
<keyword evidence="6 14" id="KW-0769">Symport</keyword>
<comment type="caution">
    <text evidence="16">The sequence shown here is derived from an EMBL/GenBank/DDBJ whole genome shotgun (WGS) entry which is preliminary data.</text>
</comment>
<dbReference type="GO" id="GO:0005886">
    <property type="term" value="C:plasma membrane"/>
    <property type="evidence" value="ECO:0007669"/>
    <property type="project" value="UniProtKB-SubCell"/>
</dbReference>
<evidence type="ECO:0000256" key="9">
    <source>
        <dbReference type="ARBA" id="ARBA00023065"/>
    </source>
</evidence>
<dbReference type="OrthoDB" id="9789704at2"/>
<evidence type="ECO:0000256" key="1">
    <source>
        <dbReference type="ARBA" id="ARBA00004651"/>
    </source>
</evidence>
<evidence type="ECO:0000256" key="12">
    <source>
        <dbReference type="ARBA" id="ARBA00033708"/>
    </source>
</evidence>
<dbReference type="Gene3D" id="1.20.1730.10">
    <property type="entry name" value="Sodium/glucose cotransporter"/>
    <property type="match status" value="1"/>
</dbReference>
<sequence length="526" mass="55837">MLDISPPIAVVFILYLVALIVVGVWVTKRNQTLSDYILGGRNLSSAQAGLSAGTSDMSGWLLLAFPGAVYVAGLGATWIAIGLAVGTYLNWRLVAPRIRTYTERADNSLSLSAYLESRFEDSTRILRFVSALVTLVFFTVYVASGFVAVILLFESLVGDHAVAASAAVLVVVVVYTGFGGFHAVSRTHVVQSALMVFALLALPLGGLVVIGGFGGLTERINRESTDLLSLTTGDGYLDGQWGPGATLGLIGIVSGLAWGLGYPGQPHILSRFMAIRNPALIPDARRIGTTWVVTVLLGATFIGLLGIAVLDYPLKKPETVFIVVTEALTAPWLTALVLTAALAAIISTADSQLLVSATALTEDFYRSYLNRKAGDRLLVMVARGMVVLVAIVAYVLALSSSGSIVEIVSYAWAGFGAAFGPVILLSLFWPRMSWLGALAGIVTGSVTVLTWQYIDPFDSGIYEMVPGWILATIAAVLFGRIGTPPQQNWTGRFGDSTSKDAPQPVPRFVRPGKPTPAPWPGGFGKR</sequence>
<evidence type="ECO:0000256" key="14">
    <source>
        <dbReference type="RuleBase" id="RU366012"/>
    </source>
</evidence>
<keyword evidence="5 14" id="KW-0812">Transmembrane</keyword>
<dbReference type="PANTHER" id="PTHR48086:SF3">
    <property type="entry name" value="SODIUM_PROLINE SYMPORTER"/>
    <property type="match status" value="1"/>
</dbReference>
<evidence type="ECO:0000256" key="5">
    <source>
        <dbReference type="ARBA" id="ARBA00022692"/>
    </source>
</evidence>
<keyword evidence="3 14" id="KW-0813">Transport</keyword>
<comment type="subcellular location">
    <subcellularLocation>
        <location evidence="1 14">Cell membrane</location>
        <topology evidence="1 14">Multi-pass membrane protein</topology>
    </subcellularLocation>
</comment>
<gene>
    <name evidence="16" type="ORF">FB566_1314</name>
</gene>
<comment type="function">
    <text evidence="14">Catalyzes the sodium-dependent uptake of extracellular L-proline.</text>
</comment>
<evidence type="ECO:0000256" key="4">
    <source>
        <dbReference type="ARBA" id="ARBA00022475"/>
    </source>
</evidence>
<keyword evidence="10 14" id="KW-0472">Membrane</keyword>
<dbReference type="PROSITE" id="PS50283">
    <property type="entry name" value="NA_SOLUT_SYMP_3"/>
    <property type="match status" value="1"/>
</dbReference>
<dbReference type="PROSITE" id="PS00457">
    <property type="entry name" value="NA_SOLUT_SYMP_2"/>
    <property type="match status" value="1"/>
</dbReference>
<dbReference type="RefSeq" id="WP_142036236.1">
    <property type="nucleotide sequence ID" value="NZ_JBHTGS010000001.1"/>
</dbReference>
<feature type="transmembrane region" description="Helical" evidence="14">
    <location>
        <begin position="7"/>
        <end position="26"/>
    </location>
</feature>
<dbReference type="NCBIfam" id="TIGR02121">
    <property type="entry name" value="Na_Pro_sym"/>
    <property type="match status" value="1"/>
</dbReference>
<evidence type="ECO:0000256" key="8">
    <source>
        <dbReference type="ARBA" id="ARBA00023053"/>
    </source>
</evidence>
<proteinExistence type="inferred from homology"/>
<keyword evidence="11 14" id="KW-0739">Sodium transport</keyword>
<comment type="catalytic activity">
    <reaction evidence="12">
        <text>L-proline(in) + Na(+)(in) = L-proline(out) + Na(+)(out)</text>
        <dbReference type="Rhea" id="RHEA:28967"/>
        <dbReference type="ChEBI" id="CHEBI:29101"/>
        <dbReference type="ChEBI" id="CHEBI:60039"/>
    </reaction>
</comment>
<dbReference type="Proteomes" id="UP000317043">
    <property type="component" value="Unassembled WGS sequence"/>
</dbReference>
<dbReference type="InterPro" id="IPR001734">
    <property type="entry name" value="Na/solute_symporter"/>
</dbReference>
<accession>A0A543AT83</accession>
<evidence type="ECO:0000256" key="10">
    <source>
        <dbReference type="ARBA" id="ARBA00023136"/>
    </source>
</evidence>
<keyword evidence="9 14" id="KW-0406">Ion transport</keyword>
<feature type="transmembrane region" description="Helical" evidence="14">
    <location>
        <begin position="330"/>
        <end position="356"/>
    </location>
</feature>
<evidence type="ECO:0000256" key="15">
    <source>
        <dbReference type="SAM" id="MobiDB-lite"/>
    </source>
</evidence>
<feature type="transmembrane region" description="Helical" evidence="14">
    <location>
        <begin position="128"/>
        <end position="154"/>
    </location>
</feature>
<feature type="transmembrane region" description="Helical" evidence="14">
    <location>
        <begin position="409"/>
        <end position="428"/>
    </location>
</feature>
<dbReference type="InterPro" id="IPR011851">
    <property type="entry name" value="Na/Pro_symporter"/>
</dbReference>